<evidence type="ECO:0000313" key="4">
    <source>
        <dbReference type="Proteomes" id="UP001217838"/>
    </source>
</evidence>
<evidence type="ECO:0000256" key="1">
    <source>
        <dbReference type="SAM" id="MobiDB-lite"/>
    </source>
</evidence>
<dbReference type="Proteomes" id="UP001217838">
    <property type="component" value="Unassembled WGS sequence"/>
</dbReference>
<evidence type="ECO:0008006" key="5">
    <source>
        <dbReference type="Google" id="ProtNLM"/>
    </source>
</evidence>
<reference evidence="3 4" key="1">
    <citation type="submission" date="2022-11" db="EMBL/GenBank/DDBJ databases">
        <title>Minimal conservation of predation-associated metabolite biosynthetic gene clusters underscores biosynthetic potential of Myxococcota including descriptions for ten novel species: Archangium lansinium sp. nov., Myxococcus landrumus sp. nov., Nannocystis bai.</title>
        <authorList>
            <person name="Ahearne A."/>
            <person name="Stevens C."/>
            <person name="Dowd S."/>
        </authorList>
    </citation>
    <scope>NUCLEOTIDE SEQUENCE [LARGE SCALE GENOMIC DNA]</scope>
    <source>
        <strain evidence="3 4">NCELM</strain>
    </source>
</reference>
<protein>
    <recommendedName>
        <fullName evidence="5">Lipoprotein</fullName>
    </recommendedName>
</protein>
<name>A0ABT5B9J5_9BACT</name>
<feature type="signal peptide" evidence="2">
    <location>
        <begin position="1"/>
        <end position="29"/>
    </location>
</feature>
<dbReference type="RefSeq" id="WP_271999988.1">
    <property type="nucleotide sequence ID" value="NZ_JAQNDN010000010.1"/>
</dbReference>
<feature type="region of interest" description="Disordered" evidence="1">
    <location>
        <begin position="23"/>
        <end position="42"/>
    </location>
</feature>
<keyword evidence="4" id="KW-1185">Reference proteome</keyword>
<proteinExistence type="predicted"/>
<gene>
    <name evidence="3" type="ORF">POL58_20615</name>
</gene>
<dbReference type="EMBL" id="JAQNDN010000010">
    <property type="protein sequence ID" value="MDC0670169.1"/>
    <property type="molecule type" value="Genomic_DNA"/>
</dbReference>
<organism evidence="3 4">
    <name type="scientific">Nannocystis radixulma</name>
    <dbReference type="NCBI Taxonomy" id="2995305"/>
    <lineage>
        <taxon>Bacteria</taxon>
        <taxon>Pseudomonadati</taxon>
        <taxon>Myxococcota</taxon>
        <taxon>Polyangia</taxon>
        <taxon>Nannocystales</taxon>
        <taxon>Nannocystaceae</taxon>
        <taxon>Nannocystis</taxon>
    </lineage>
</organism>
<evidence type="ECO:0000256" key="2">
    <source>
        <dbReference type="SAM" id="SignalP"/>
    </source>
</evidence>
<feature type="chain" id="PRO_5045485903" description="Lipoprotein" evidence="2">
    <location>
        <begin position="30"/>
        <end position="151"/>
    </location>
</feature>
<keyword evidence="2" id="KW-0732">Signal</keyword>
<comment type="caution">
    <text evidence="3">The sequence shown here is derived from an EMBL/GenBank/DDBJ whole genome shotgun (WGS) entry which is preliminary data.</text>
</comment>
<dbReference type="PROSITE" id="PS51257">
    <property type="entry name" value="PROKAR_LIPOPROTEIN"/>
    <property type="match status" value="1"/>
</dbReference>
<accession>A0ABT5B9J5</accession>
<evidence type="ECO:0000313" key="3">
    <source>
        <dbReference type="EMBL" id="MDC0670169.1"/>
    </source>
</evidence>
<sequence>MTRVRWRSTIAALSLVACAAHGPTPTAHAPEDPPPPLAEWDGPSIPEALVKAAERAVAASAYASGKREAYRAIDRGELALRTSSLPAECRERYGKLLWRKHRIEHRPPADQVVDEALRDRLDGFNAVMKAEIERRFGTDALAAAARQAGCR</sequence>